<dbReference type="PANTHER" id="PTHR21600">
    <property type="entry name" value="MITOCHONDRIAL RNA PSEUDOURIDINE SYNTHASE"/>
    <property type="match status" value="1"/>
</dbReference>
<dbReference type="Pfam" id="PF00849">
    <property type="entry name" value="PseudoU_synth_2"/>
    <property type="match status" value="1"/>
</dbReference>
<dbReference type="SUPFAM" id="SSF55120">
    <property type="entry name" value="Pseudouridine synthase"/>
    <property type="match status" value="1"/>
</dbReference>
<reference evidence="6" key="1">
    <citation type="journal article" date="2015" name="Nature">
        <title>rRNA introns, odd ribosomes, and small enigmatic genomes across a large radiation of phyla.</title>
        <authorList>
            <person name="Brown C.T."/>
            <person name="Hug L.A."/>
            <person name="Thomas B.C."/>
            <person name="Sharon I."/>
            <person name="Castelle C.J."/>
            <person name="Singh A."/>
            <person name="Wilkins M.J."/>
            <person name="Williams K.H."/>
            <person name="Banfield J.F."/>
        </authorList>
    </citation>
    <scope>NUCLEOTIDE SEQUENCE [LARGE SCALE GENOMIC DNA]</scope>
</reference>
<protein>
    <recommendedName>
        <fullName evidence="4">Pseudouridine synthase</fullName>
        <ecNumber evidence="4">5.4.99.-</ecNumber>
    </recommendedName>
</protein>
<evidence type="ECO:0000256" key="1">
    <source>
        <dbReference type="ARBA" id="ARBA00010876"/>
    </source>
</evidence>
<comment type="caution">
    <text evidence="6">The sequence shown here is derived from an EMBL/GenBank/DDBJ whole genome shotgun (WGS) entry which is preliminary data.</text>
</comment>
<gene>
    <name evidence="6" type="ORF">UV54_C0044G0017</name>
</gene>
<dbReference type="STRING" id="1618369.UV54_C0044G0017"/>
<accession>A0A0G1EWT8</accession>
<dbReference type="NCBIfam" id="TIGR00005">
    <property type="entry name" value="rluA_subfam"/>
    <property type="match status" value="1"/>
</dbReference>
<name>A0A0G1EWT8_9BACT</name>
<dbReference type="EC" id="5.4.99.-" evidence="4"/>
<dbReference type="AlphaFoldDB" id="A0A0G1EWT8"/>
<keyword evidence="2 4" id="KW-0413">Isomerase</keyword>
<dbReference type="InterPro" id="IPR006225">
    <property type="entry name" value="PsdUridine_synth_RluC/D"/>
</dbReference>
<dbReference type="GO" id="GO:0140098">
    <property type="term" value="F:catalytic activity, acting on RNA"/>
    <property type="evidence" value="ECO:0007669"/>
    <property type="project" value="UniProtKB-ARBA"/>
</dbReference>
<evidence type="ECO:0000256" key="2">
    <source>
        <dbReference type="ARBA" id="ARBA00023235"/>
    </source>
</evidence>
<dbReference type="Gene3D" id="3.30.2350.10">
    <property type="entry name" value="Pseudouridine synthase"/>
    <property type="match status" value="1"/>
</dbReference>
<dbReference type="EMBL" id="LCEW01000044">
    <property type="protein sequence ID" value="KKS79028.1"/>
    <property type="molecule type" value="Genomic_DNA"/>
</dbReference>
<dbReference type="CDD" id="cd02869">
    <property type="entry name" value="PseudoU_synth_RluA_like"/>
    <property type="match status" value="1"/>
</dbReference>
<feature type="active site" evidence="3">
    <location>
        <position position="57"/>
    </location>
</feature>
<organism evidence="6">
    <name type="scientific">Candidatus Beckwithbacteria bacterium GW2011_GWA2_43_10</name>
    <dbReference type="NCBI Taxonomy" id="1618369"/>
    <lineage>
        <taxon>Bacteria</taxon>
        <taxon>Candidatus Beckwithiibacteriota</taxon>
    </lineage>
</organism>
<dbReference type="PROSITE" id="PS01129">
    <property type="entry name" value="PSI_RLU"/>
    <property type="match status" value="1"/>
</dbReference>
<feature type="domain" description="Pseudouridine synthase RsuA/RluA-like" evidence="5">
    <location>
        <begin position="11"/>
        <end position="164"/>
    </location>
</feature>
<evidence type="ECO:0000313" key="6">
    <source>
        <dbReference type="EMBL" id="KKS79028.1"/>
    </source>
</evidence>
<comment type="function">
    <text evidence="4">Responsible for synthesis of pseudouridine from uracil.</text>
</comment>
<dbReference type="Proteomes" id="UP000034213">
    <property type="component" value="Unassembled WGS sequence"/>
</dbReference>
<evidence type="ECO:0000256" key="3">
    <source>
        <dbReference type="PIRSR" id="PIRSR606225-1"/>
    </source>
</evidence>
<dbReference type="InterPro" id="IPR006224">
    <property type="entry name" value="PsdUridine_synth_RluA-like_CS"/>
</dbReference>
<dbReference type="InterPro" id="IPR020103">
    <property type="entry name" value="PsdUridine_synth_cat_dom_sf"/>
</dbReference>
<comment type="catalytic activity">
    <reaction evidence="4">
        <text>a uridine in RNA = a pseudouridine in RNA</text>
        <dbReference type="Rhea" id="RHEA:48348"/>
        <dbReference type="Rhea" id="RHEA-COMP:12068"/>
        <dbReference type="Rhea" id="RHEA-COMP:12069"/>
        <dbReference type="ChEBI" id="CHEBI:65314"/>
        <dbReference type="ChEBI" id="CHEBI:65315"/>
    </reaction>
</comment>
<dbReference type="PATRIC" id="fig|1618369.3.peg.590"/>
<comment type="similarity">
    <text evidence="1 4">Belongs to the pseudouridine synthase RluA family.</text>
</comment>
<dbReference type="InterPro" id="IPR006145">
    <property type="entry name" value="PsdUridine_synth_RsuA/RluA"/>
</dbReference>
<dbReference type="GO" id="GO:0003723">
    <property type="term" value="F:RNA binding"/>
    <property type="evidence" value="ECO:0007669"/>
    <property type="project" value="InterPro"/>
</dbReference>
<proteinExistence type="inferred from homology"/>
<sequence>MKPKIVFEDNDLVVVDKPAGMVVNRAQTTKGQLTLEDWLVQERKILIDRAGIVHRLDKETSGVLVAAKSEAVMKSLQEQFKSRLVKKTYWCLVHGLVVPKEGRINRPISRNPFNRQRFGVFIGGREAETEYQVLSYYHRTGEKFSLLEVRPKTGRTHQIRVHLKSLGFPLVADEWYAGRKTSKKDRVWCPRLFLQALTLELNHPNSSQKLRLKTKLAVDLQAALDKLVKD</sequence>
<dbReference type="InterPro" id="IPR050188">
    <property type="entry name" value="RluA_PseudoU_synthase"/>
</dbReference>
<dbReference type="GO" id="GO:0009982">
    <property type="term" value="F:pseudouridine synthase activity"/>
    <property type="evidence" value="ECO:0007669"/>
    <property type="project" value="InterPro"/>
</dbReference>
<dbReference type="PANTHER" id="PTHR21600:SF44">
    <property type="entry name" value="RIBOSOMAL LARGE SUBUNIT PSEUDOURIDINE SYNTHASE D"/>
    <property type="match status" value="1"/>
</dbReference>
<evidence type="ECO:0000256" key="4">
    <source>
        <dbReference type="RuleBase" id="RU362028"/>
    </source>
</evidence>
<evidence type="ECO:0000259" key="5">
    <source>
        <dbReference type="Pfam" id="PF00849"/>
    </source>
</evidence>
<dbReference type="GO" id="GO:0000455">
    <property type="term" value="P:enzyme-directed rRNA pseudouridine synthesis"/>
    <property type="evidence" value="ECO:0007669"/>
    <property type="project" value="TreeGrafter"/>
</dbReference>